<dbReference type="InterPro" id="IPR021762">
    <property type="entry name" value="DUF3325"/>
</dbReference>
<evidence type="ECO:0000313" key="2">
    <source>
        <dbReference type="EMBL" id="MFC4727248.1"/>
    </source>
</evidence>
<reference evidence="3" key="1">
    <citation type="journal article" date="2019" name="Int. J. Syst. Evol. Microbiol.">
        <title>The Global Catalogue of Microorganisms (GCM) 10K type strain sequencing project: providing services to taxonomists for standard genome sequencing and annotation.</title>
        <authorList>
            <consortium name="The Broad Institute Genomics Platform"/>
            <consortium name="The Broad Institute Genome Sequencing Center for Infectious Disease"/>
            <person name="Wu L."/>
            <person name="Ma J."/>
        </authorList>
    </citation>
    <scope>NUCLEOTIDE SEQUENCE [LARGE SCALE GENOMIC DNA]</scope>
    <source>
        <strain evidence="3">CGMCC 1.13574</strain>
    </source>
</reference>
<feature type="transmembrane region" description="Helical" evidence="1">
    <location>
        <begin position="47"/>
        <end position="66"/>
    </location>
</feature>
<keyword evidence="1" id="KW-0812">Transmembrane</keyword>
<comment type="caution">
    <text evidence="2">The sequence shown here is derived from an EMBL/GenBank/DDBJ whole genome shotgun (WGS) entry which is preliminary data.</text>
</comment>
<dbReference type="EMBL" id="JBHSGG010000007">
    <property type="protein sequence ID" value="MFC4727248.1"/>
    <property type="molecule type" value="Genomic_DNA"/>
</dbReference>
<protein>
    <submittedName>
        <fullName evidence="2">DUF3325 domain-containing protein</fullName>
    </submittedName>
</protein>
<sequence>MHEVLHGWLLAAALLASLAGMGWLALAMPAHAQQVWAAPLPAGARRLLRGLGVAGLVASLLLCLAADHASMAVLVWTMSLAGAALLIAMTLAWRPRWLGLLAPWTGRGRSTACAGT</sequence>
<feature type="transmembrane region" description="Helical" evidence="1">
    <location>
        <begin position="73"/>
        <end position="93"/>
    </location>
</feature>
<keyword evidence="1" id="KW-1133">Transmembrane helix</keyword>
<name>A0ABV9NL28_9GAMM</name>
<evidence type="ECO:0000313" key="3">
    <source>
        <dbReference type="Proteomes" id="UP001595892"/>
    </source>
</evidence>
<dbReference type="Pfam" id="PF11804">
    <property type="entry name" value="DUF3325"/>
    <property type="match status" value="1"/>
</dbReference>
<accession>A0ABV9NL28</accession>
<keyword evidence="1" id="KW-0472">Membrane</keyword>
<gene>
    <name evidence="2" type="ORF">ACFO3Q_03580</name>
</gene>
<dbReference type="RefSeq" id="WP_377003270.1">
    <property type="nucleotide sequence ID" value="NZ_JBHSGG010000007.1"/>
</dbReference>
<organism evidence="2 3">
    <name type="scientific">Coralloluteibacterium thermophilum</name>
    <dbReference type="NCBI Taxonomy" id="2707049"/>
    <lineage>
        <taxon>Bacteria</taxon>
        <taxon>Pseudomonadati</taxon>
        <taxon>Pseudomonadota</taxon>
        <taxon>Gammaproteobacteria</taxon>
        <taxon>Lysobacterales</taxon>
        <taxon>Lysobacteraceae</taxon>
        <taxon>Coralloluteibacterium</taxon>
    </lineage>
</organism>
<proteinExistence type="predicted"/>
<dbReference type="Proteomes" id="UP001595892">
    <property type="component" value="Unassembled WGS sequence"/>
</dbReference>
<keyword evidence="3" id="KW-1185">Reference proteome</keyword>
<evidence type="ECO:0000256" key="1">
    <source>
        <dbReference type="SAM" id="Phobius"/>
    </source>
</evidence>